<evidence type="ECO:0000256" key="15">
    <source>
        <dbReference type="ARBA" id="ARBA00023125"/>
    </source>
</evidence>
<dbReference type="InterPro" id="IPR017964">
    <property type="entry name" value="DNA-dir_DNA_pol_B_CS"/>
</dbReference>
<evidence type="ECO:0000256" key="21">
    <source>
        <dbReference type="SAM" id="MobiDB-lite"/>
    </source>
</evidence>
<evidence type="ECO:0000256" key="13">
    <source>
        <dbReference type="ARBA" id="ARBA00023004"/>
    </source>
</evidence>
<evidence type="ECO:0000256" key="14">
    <source>
        <dbReference type="ARBA" id="ARBA00023014"/>
    </source>
</evidence>
<dbReference type="SMART" id="SM00486">
    <property type="entry name" value="POLBc"/>
    <property type="match status" value="1"/>
</dbReference>
<dbReference type="FunFam" id="3.30.420.10:FF:000024">
    <property type="entry name" value="DNA polymerase zeta catalytic subunit"/>
    <property type="match status" value="1"/>
</dbReference>
<dbReference type="GO" id="GO:0005634">
    <property type="term" value="C:nucleus"/>
    <property type="evidence" value="ECO:0007669"/>
    <property type="project" value="UniProtKB-SubCell"/>
</dbReference>
<dbReference type="Pfam" id="PF00136">
    <property type="entry name" value="DNA_pol_B"/>
    <property type="match status" value="1"/>
</dbReference>
<evidence type="ECO:0000256" key="3">
    <source>
        <dbReference type="ARBA" id="ARBA00005755"/>
    </source>
</evidence>
<dbReference type="Gene3D" id="1.10.132.60">
    <property type="entry name" value="DNA polymerase family B, C-terminal domain"/>
    <property type="match status" value="1"/>
</dbReference>
<dbReference type="Pfam" id="PF14260">
    <property type="entry name" value="zf-C4pol"/>
    <property type="match status" value="1"/>
</dbReference>
<dbReference type="Gene3D" id="3.30.420.10">
    <property type="entry name" value="Ribonuclease H-like superfamily/Ribonuclease H"/>
    <property type="match status" value="1"/>
</dbReference>
<dbReference type="InterPro" id="IPR036397">
    <property type="entry name" value="RNaseH_sf"/>
</dbReference>
<evidence type="ECO:0000259" key="22">
    <source>
        <dbReference type="Pfam" id="PF00136"/>
    </source>
</evidence>
<feature type="compositionally biased region" description="Polar residues" evidence="21">
    <location>
        <begin position="286"/>
        <end position="296"/>
    </location>
</feature>
<dbReference type="InterPro" id="IPR042087">
    <property type="entry name" value="DNA_pol_B_thumb"/>
</dbReference>
<evidence type="ECO:0000256" key="5">
    <source>
        <dbReference type="ARBA" id="ARBA00022679"/>
    </source>
</evidence>
<gene>
    <name evidence="27" type="primary">REV3</name>
    <name evidence="27" type="ORF">I7I53_01393</name>
</gene>
<evidence type="ECO:0000259" key="24">
    <source>
        <dbReference type="Pfam" id="PF14260"/>
    </source>
</evidence>
<feature type="region of interest" description="Disordered" evidence="21">
    <location>
        <begin position="807"/>
        <end position="844"/>
    </location>
</feature>
<feature type="domain" description="C4-type zinc-finger of DNA polymerase delta" evidence="24">
    <location>
        <begin position="1598"/>
        <end position="1670"/>
    </location>
</feature>
<accession>A0A8A1LHW1</accession>
<organism evidence="27 28">
    <name type="scientific">Ajellomyces capsulatus (strain H88)</name>
    <name type="common">Darling's disease fungus</name>
    <name type="synonym">Histoplasma capsulatum</name>
    <dbReference type="NCBI Taxonomy" id="544711"/>
    <lineage>
        <taxon>Eukaryota</taxon>
        <taxon>Fungi</taxon>
        <taxon>Dikarya</taxon>
        <taxon>Ascomycota</taxon>
        <taxon>Pezizomycotina</taxon>
        <taxon>Eurotiomycetes</taxon>
        <taxon>Eurotiomycetidae</taxon>
        <taxon>Onygenales</taxon>
        <taxon>Ajellomycetaceae</taxon>
        <taxon>Histoplasma</taxon>
    </lineage>
</organism>
<dbReference type="InterPro" id="IPR056447">
    <property type="entry name" value="REV3_N"/>
</dbReference>
<feature type="region of interest" description="Disordered" evidence="21">
    <location>
        <begin position="279"/>
        <end position="317"/>
    </location>
</feature>
<dbReference type="GO" id="GO:0000724">
    <property type="term" value="P:double-strand break repair via homologous recombination"/>
    <property type="evidence" value="ECO:0007669"/>
    <property type="project" value="TreeGrafter"/>
</dbReference>
<dbReference type="InterPro" id="IPR056435">
    <property type="entry name" value="DPOD/Z_N"/>
</dbReference>
<dbReference type="GO" id="GO:0008270">
    <property type="term" value="F:zinc ion binding"/>
    <property type="evidence" value="ECO:0007669"/>
    <property type="project" value="UniProtKB-KW"/>
</dbReference>
<dbReference type="PANTHER" id="PTHR45812">
    <property type="entry name" value="DNA POLYMERASE ZETA CATALYTIC SUBUNIT"/>
    <property type="match status" value="1"/>
</dbReference>
<keyword evidence="14 20" id="KW-0411">Iron-sulfur</keyword>
<dbReference type="Pfam" id="PF24055">
    <property type="entry name" value="POL3_N"/>
    <property type="match status" value="1"/>
</dbReference>
<evidence type="ECO:0000256" key="6">
    <source>
        <dbReference type="ARBA" id="ARBA00022695"/>
    </source>
</evidence>
<evidence type="ECO:0000256" key="11">
    <source>
        <dbReference type="ARBA" id="ARBA00022833"/>
    </source>
</evidence>
<feature type="compositionally biased region" description="Polar residues" evidence="21">
    <location>
        <begin position="648"/>
        <end position="660"/>
    </location>
</feature>
<evidence type="ECO:0000256" key="18">
    <source>
        <dbReference type="ARBA" id="ARBA00049244"/>
    </source>
</evidence>
<feature type="domain" description="DNA-directed DNA polymerase family B exonuclease" evidence="23">
    <location>
        <begin position="847"/>
        <end position="1033"/>
    </location>
</feature>
<feature type="compositionally biased region" description="Acidic residues" evidence="21">
    <location>
        <begin position="409"/>
        <end position="421"/>
    </location>
</feature>
<dbReference type="InterPro" id="IPR043502">
    <property type="entry name" value="DNA/RNA_pol_sf"/>
</dbReference>
<dbReference type="EMBL" id="CP069104">
    <property type="protein sequence ID" value="QSS53968.1"/>
    <property type="molecule type" value="Genomic_DNA"/>
</dbReference>
<dbReference type="Pfam" id="PF03104">
    <property type="entry name" value="DNA_pol_B_exo1"/>
    <property type="match status" value="1"/>
</dbReference>
<comment type="catalytic activity">
    <reaction evidence="18 20">
        <text>DNA(n) + a 2'-deoxyribonucleoside 5'-triphosphate = DNA(n+1) + diphosphate</text>
        <dbReference type="Rhea" id="RHEA:22508"/>
        <dbReference type="Rhea" id="RHEA-COMP:17339"/>
        <dbReference type="Rhea" id="RHEA-COMP:17340"/>
        <dbReference type="ChEBI" id="CHEBI:33019"/>
        <dbReference type="ChEBI" id="CHEBI:61560"/>
        <dbReference type="ChEBI" id="CHEBI:173112"/>
        <dbReference type="EC" id="2.7.7.7"/>
    </reaction>
</comment>
<keyword evidence="10 20" id="KW-0863">Zinc-finger</keyword>
<keyword evidence="11 20" id="KW-0862">Zinc</keyword>
<evidence type="ECO:0000256" key="7">
    <source>
        <dbReference type="ARBA" id="ARBA00022705"/>
    </source>
</evidence>
<evidence type="ECO:0000256" key="2">
    <source>
        <dbReference type="ARBA" id="ARBA00004123"/>
    </source>
</evidence>
<dbReference type="Pfam" id="PF24065">
    <property type="entry name" value="REV3_N"/>
    <property type="match status" value="1"/>
</dbReference>
<keyword evidence="13 20" id="KW-0408">Iron</keyword>
<feature type="compositionally biased region" description="Polar residues" evidence="21">
    <location>
        <begin position="810"/>
        <end position="829"/>
    </location>
</feature>
<dbReference type="InterPro" id="IPR012337">
    <property type="entry name" value="RNaseH-like_sf"/>
</dbReference>
<keyword evidence="4 20" id="KW-0004">4Fe-4S</keyword>
<dbReference type="GO" id="GO:0042276">
    <property type="term" value="P:error-prone translesion synthesis"/>
    <property type="evidence" value="ECO:0007669"/>
    <property type="project" value="TreeGrafter"/>
</dbReference>
<proteinExistence type="inferred from homology"/>
<evidence type="ECO:0000259" key="26">
    <source>
        <dbReference type="Pfam" id="PF24065"/>
    </source>
</evidence>
<evidence type="ECO:0000256" key="17">
    <source>
        <dbReference type="ARBA" id="ARBA00023242"/>
    </source>
</evidence>
<dbReference type="GO" id="GO:0003887">
    <property type="term" value="F:DNA-directed DNA polymerase activity"/>
    <property type="evidence" value="ECO:0007669"/>
    <property type="project" value="UniProtKB-KW"/>
</dbReference>
<dbReference type="EC" id="2.7.7.7" evidence="20"/>
<feature type="region of interest" description="Disordered" evidence="21">
    <location>
        <begin position="608"/>
        <end position="628"/>
    </location>
</feature>
<name>A0A8A1LHW1_AJEC8</name>
<keyword evidence="15 20" id="KW-0238">DNA-binding</keyword>
<reference evidence="27" key="1">
    <citation type="submission" date="2021-01" db="EMBL/GenBank/DDBJ databases">
        <title>Chromosome-level genome assembly of a human fungal pathogen reveals clustering of transcriptionally co-regulated genes.</title>
        <authorList>
            <person name="Voorhies M."/>
            <person name="Cohen S."/>
            <person name="Shea T.P."/>
            <person name="Petrus S."/>
            <person name="Munoz J.F."/>
            <person name="Poplawski S."/>
            <person name="Goldman W.E."/>
            <person name="Michael T."/>
            <person name="Cuomo C.A."/>
            <person name="Sil A."/>
            <person name="Beyhan S."/>
        </authorList>
    </citation>
    <scope>NUCLEOTIDE SEQUENCE</scope>
    <source>
        <strain evidence="27">H88</strain>
    </source>
</reference>
<sequence>MEKFQVLLNCVDHYQAVPTSFDPQLPVNAGPVPKNARPKVPVIRVFGTTETGQKVCAHVHGAFPYLYIEYQGSLNPKEVNTAIRTLQLSIDHALAISYRRNAYEKKMAYVAHITFVKGIPFYGYHVGYRFFFKIYLFNPMNMTRLADLLRQGAVMKRVLQPYESHLQYLSQWMCDYNLYGCAYLKSSKVTFRAPIPTYLENSTHIWHDRSIPESAVLDNSISPRQSHCDLEVDIHVQDIINRSEVKERPIHQDFVEMLQPLEPDKKLVPSLAGLWEEEARRRRSKLNPSDADSGSSFRPEELVSMSADPRKTGPGGWVHEEEYRTKMQAVADEEHLGRKPTYTDFVATTSFEATIRSALSSVEDLFPGNIQVMEPEDFGIDKMAEESRAHVDVDESLIVTPRQEGFSYDSDDDDDDDDDVNDSFLHEQEVEIAGDLEPKSADDLTISSSLSNQDCSKGSKETEAEDQVDLLDLKRFGVRPSNDFINSQDDVFKIDEEFISDIDSRLNGLKRANSTLRETDVENKRLKLGNDGKIPPITNATCHDRLNSATTQNLPVGESTELESATVNFPSSSQLKQSQKLSRSNNGNKRISFHVVKDPHDPATISRLSQQDISSQKSQSRGSKQVASLSVSALEPAVSNRTFDDSSKLNQSEMHSSSVLEPQHNLYESFNIPPECRIFSFIPACPSRSEVLTTMQADGRPSIIYQGPHYSNEEDVPDRAREYAGREFKLESTTVPYLPLFDLTGYSPALFGDKPSIIINRDAFEKENNKLRKSCSLRTWEFAPTAPSRSEVVEWLEEDIRKLKDAKGNNIPSQKPASSALSQIEGPTQKNRHGFKYSQKKPARNVRQEAQYMSVMSLEVHVNTRGTLVPNPEEDEISCVFWCVQDGETEINDDGDSAGITAGIIALSENESLAARISPTMVSEFEEEHTELDLLTRLVDVVRQRDPDILTGYEVHNSSWGYLIERARYKYDYDLCDELSRVKTNSHGRIGKGNDRWGFNHTSSIRITGRHMINIWRAMRGELNLLQYTMENVVFHLLHQRIPHYPFQDLTKWFTSKRPRDIAKVINYFLSRVQLDLKIIESNELISRTSEQARILGIDFFSVFSRGSQFKVESLMFRIAKPENFILISPGKKQVGQQNALECLPLVMEPQSDFYTSPLLVLDFQSLYPSIMIAYNYCYSTCLGRVVSWRGQNKLGFIDFRRPAGLLELLKDQINIAPNGIIYAKQEVRKSLLAKMLIEILETRVMVKGGMKADKDDKHLQRLLNNRQLALKLIANVTYGYTSASFSGRMPCAEIADSIVQTARETLEKAIVLIHSVERWGAEVVYGDTDSIFVYLKGRTRDEAFDIGEEIARAVTDSNPRPVKLKFEKVYHPCVLLAKKRYVGYKYESRLQKEPDFDAKGIETVRRDGTPAEQKIEEKALKILFETADLSRVKSYFQKQCAKIMQGKVSIQDFCFAKEVRLGTYSERGIPPPGALISAKRMLEDPRTEVQYGERVPYVVISGAPGARLIDRCVAPEVLLHDSQLELDAEYYISKNLIPPLERIFNLVGANVRQWYDEMPKYQRVRRIEGGASNVPANKEGLFSAKKTLESYMKLSSCVVCREKLEGGEEQICTGCLRDSHVSLLQLKSRLMKEERKEFFLHKICRSCMGVWWGEEVKCDSKDCSVFYTRTRQGSQLRSTRAAVEPVIKVLMERSEEDPLSW</sequence>
<dbReference type="GO" id="GO:0003677">
    <property type="term" value="F:DNA binding"/>
    <property type="evidence" value="ECO:0007669"/>
    <property type="project" value="UniProtKB-KW"/>
</dbReference>
<feature type="domain" description="DNA polymerase zeta catalytic subunit N-terminal" evidence="26">
    <location>
        <begin position="3"/>
        <end position="60"/>
    </location>
</feature>
<feature type="domain" description="DNA-directed DNA polymerase family B multifunctional" evidence="22">
    <location>
        <begin position="1100"/>
        <end position="1546"/>
    </location>
</feature>
<dbReference type="FunFam" id="1.10.287.690:FF:000002">
    <property type="entry name" value="DNA polymerase zeta"/>
    <property type="match status" value="1"/>
</dbReference>
<evidence type="ECO:0000256" key="9">
    <source>
        <dbReference type="ARBA" id="ARBA00022763"/>
    </source>
</evidence>
<feature type="domain" description="DNA polymerase delta/zeta catalytic subunit N-terminal" evidence="25">
    <location>
        <begin position="61"/>
        <end position="142"/>
    </location>
</feature>
<evidence type="ECO:0000256" key="16">
    <source>
        <dbReference type="ARBA" id="ARBA00023204"/>
    </source>
</evidence>
<dbReference type="CDD" id="cd05534">
    <property type="entry name" value="POLBc_zeta"/>
    <property type="match status" value="1"/>
</dbReference>
<dbReference type="CDD" id="cd05778">
    <property type="entry name" value="DNA_polB_zeta_exo"/>
    <property type="match status" value="1"/>
</dbReference>
<dbReference type="PROSITE" id="PS00116">
    <property type="entry name" value="DNA_POLYMERASE_B"/>
    <property type="match status" value="1"/>
</dbReference>
<dbReference type="Gene3D" id="3.30.342.10">
    <property type="entry name" value="DNA Polymerase, chain B, domain 1"/>
    <property type="match status" value="1"/>
</dbReference>
<evidence type="ECO:0000313" key="27">
    <source>
        <dbReference type="EMBL" id="QSS53968.1"/>
    </source>
</evidence>
<dbReference type="GO" id="GO:0006260">
    <property type="term" value="P:DNA replication"/>
    <property type="evidence" value="ECO:0007669"/>
    <property type="project" value="UniProtKB-KW"/>
</dbReference>
<keyword evidence="5 20" id="KW-0808">Transferase</keyword>
<evidence type="ECO:0000256" key="10">
    <source>
        <dbReference type="ARBA" id="ARBA00022771"/>
    </source>
</evidence>
<keyword evidence="7 20" id="KW-0235">DNA replication</keyword>
<feature type="compositionally biased region" description="Low complexity" evidence="21">
    <location>
        <begin position="609"/>
        <end position="625"/>
    </location>
</feature>
<keyword evidence="9" id="KW-0227">DNA damage</keyword>
<feature type="compositionally biased region" description="Basic residues" evidence="21">
    <location>
        <begin position="830"/>
        <end position="844"/>
    </location>
</feature>
<comment type="cofactor">
    <cofactor evidence="1 20">
        <name>[4Fe-4S] cluster</name>
        <dbReference type="ChEBI" id="CHEBI:49883"/>
    </cofactor>
</comment>
<keyword evidence="16" id="KW-0234">DNA repair</keyword>
<keyword evidence="8 20" id="KW-0479">Metal-binding</keyword>
<keyword evidence="17 20" id="KW-0539">Nucleus</keyword>
<evidence type="ECO:0000313" key="28">
    <source>
        <dbReference type="Proteomes" id="UP000663419"/>
    </source>
</evidence>
<dbReference type="Proteomes" id="UP000663419">
    <property type="component" value="Chromosome 3"/>
</dbReference>
<keyword evidence="6 20" id="KW-0548">Nucleotidyltransferase</keyword>
<dbReference type="PRINTS" id="PR00106">
    <property type="entry name" value="DNAPOLB"/>
</dbReference>
<dbReference type="Gene3D" id="1.10.287.690">
    <property type="entry name" value="Helix hairpin bin"/>
    <property type="match status" value="1"/>
</dbReference>
<dbReference type="GO" id="GO:0016035">
    <property type="term" value="C:zeta DNA polymerase complex"/>
    <property type="evidence" value="ECO:0007669"/>
    <property type="project" value="InterPro"/>
</dbReference>
<dbReference type="VEuPathDB" id="FungiDB:I7I53_01393"/>
<evidence type="ECO:0000256" key="8">
    <source>
        <dbReference type="ARBA" id="ARBA00022723"/>
    </source>
</evidence>
<dbReference type="SUPFAM" id="SSF53098">
    <property type="entry name" value="Ribonuclease H-like"/>
    <property type="match status" value="1"/>
</dbReference>
<comment type="similarity">
    <text evidence="3 20">Belongs to the DNA polymerase type-B family.</text>
</comment>
<protein>
    <recommendedName>
        <fullName evidence="20">DNA polymerase</fullName>
        <ecNumber evidence="20">2.7.7.7</ecNumber>
    </recommendedName>
</protein>
<evidence type="ECO:0000259" key="23">
    <source>
        <dbReference type="Pfam" id="PF03104"/>
    </source>
</evidence>
<dbReference type="FunFam" id="1.10.132.60:FF:000007">
    <property type="entry name" value="DNA polymerase"/>
    <property type="match status" value="1"/>
</dbReference>
<dbReference type="SUPFAM" id="SSF56672">
    <property type="entry name" value="DNA/RNA polymerases"/>
    <property type="match status" value="1"/>
</dbReference>
<dbReference type="InterPro" id="IPR006134">
    <property type="entry name" value="DNA-dir_DNA_pol_B_multi_dom"/>
</dbReference>
<dbReference type="InterPro" id="IPR023211">
    <property type="entry name" value="DNA_pol_palm_dom_sf"/>
</dbReference>
<feature type="region of interest" description="Disordered" evidence="21">
    <location>
        <begin position="641"/>
        <end position="660"/>
    </location>
</feature>
<comment type="subcellular location">
    <subcellularLocation>
        <location evidence="2 20">Nucleus</location>
    </subcellularLocation>
</comment>
<comment type="subunit">
    <text evidence="19">Forms DNA polymerase zeta with REV7.</text>
</comment>
<dbReference type="InterPro" id="IPR006172">
    <property type="entry name" value="DNA-dir_DNA_pol_B"/>
</dbReference>
<feature type="region of interest" description="Disordered" evidence="21">
    <location>
        <begin position="433"/>
        <end position="464"/>
    </location>
</feature>
<feature type="compositionally biased region" description="Low complexity" evidence="21">
    <location>
        <begin position="571"/>
        <end position="582"/>
    </location>
</feature>
<evidence type="ECO:0000256" key="12">
    <source>
        <dbReference type="ARBA" id="ARBA00022932"/>
    </source>
</evidence>
<dbReference type="GO" id="GO:0051539">
    <property type="term" value="F:4 iron, 4 sulfur cluster binding"/>
    <property type="evidence" value="ECO:0007669"/>
    <property type="project" value="UniProtKB-KW"/>
</dbReference>
<evidence type="ECO:0000256" key="1">
    <source>
        <dbReference type="ARBA" id="ARBA00001966"/>
    </source>
</evidence>
<evidence type="ECO:0000256" key="20">
    <source>
        <dbReference type="RuleBase" id="RU000442"/>
    </source>
</evidence>
<dbReference type="InterPro" id="IPR025687">
    <property type="entry name" value="Znf-C4pol"/>
</dbReference>
<dbReference type="InterPro" id="IPR006133">
    <property type="entry name" value="DNA-dir_DNA_pol_B_exonuc"/>
</dbReference>
<dbReference type="GO" id="GO:0000166">
    <property type="term" value="F:nucleotide binding"/>
    <property type="evidence" value="ECO:0007669"/>
    <property type="project" value="InterPro"/>
</dbReference>
<dbReference type="Gene3D" id="3.90.1600.10">
    <property type="entry name" value="Palm domain of DNA polymerase"/>
    <property type="match status" value="1"/>
</dbReference>
<keyword evidence="12 20" id="KW-0239">DNA-directed DNA polymerase</keyword>
<evidence type="ECO:0000256" key="4">
    <source>
        <dbReference type="ARBA" id="ARBA00022485"/>
    </source>
</evidence>
<feature type="region of interest" description="Disordered" evidence="21">
    <location>
        <begin position="560"/>
        <end position="589"/>
    </location>
</feature>
<dbReference type="FunFam" id="3.30.342.10:FF:000018">
    <property type="entry name" value="DNA polymerase"/>
    <property type="match status" value="1"/>
</dbReference>
<feature type="compositionally biased region" description="Polar residues" evidence="21">
    <location>
        <begin position="445"/>
        <end position="456"/>
    </location>
</feature>
<evidence type="ECO:0000256" key="19">
    <source>
        <dbReference type="ARBA" id="ARBA00066055"/>
    </source>
</evidence>
<evidence type="ECO:0000259" key="25">
    <source>
        <dbReference type="Pfam" id="PF24055"/>
    </source>
</evidence>
<dbReference type="InterPro" id="IPR030559">
    <property type="entry name" value="PolZ_Rev3"/>
</dbReference>
<feature type="region of interest" description="Disordered" evidence="21">
    <location>
        <begin position="393"/>
        <end position="421"/>
    </location>
</feature>
<dbReference type="PANTHER" id="PTHR45812:SF1">
    <property type="entry name" value="DNA POLYMERASE ZETA CATALYTIC SUBUNIT"/>
    <property type="match status" value="1"/>
</dbReference>